<dbReference type="InterPro" id="IPR036291">
    <property type="entry name" value="NAD(P)-bd_dom_sf"/>
</dbReference>
<keyword evidence="3" id="KW-0560">Oxidoreductase</keyword>
<evidence type="ECO:0000256" key="2">
    <source>
        <dbReference type="ARBA" id="ARBA00022857"/>
    </source>
</evidence>
<keyword evidence="2" id="KW-0521">NADP</keyword>
<dbReference type="PANTHER" id="PTHR43544:SF7">
    <property type="entry name" value="NADB-LER2"/>
    <property type="match status" value="1"/>
</dbReference>
<evidence type="ECO:0000256" key="1">
    <source>
        <dbReference type="ARBA" id="ARBA00006484"/>
    </source>
</evidence>
<dbReference type="OrthoDB" id="9876299at2759"/>
<dbReference type="PANTHER" id="PTHR43544">
    <property type="entry name" value="SHORT-CHAIN DEHYDROGENASE/REDUCTASE"/>
    <property type="match status" value="1"/>
</dbReference>
<name>A0A138ZXG3_GONPJ</name>
<comment type="similarity">
    <text evidence="1">Belongs to the short-chain dehydrogenases/reductases (SDR) family.</text>
</comment>
<dbReference type="PRINTS" id="PR00081">
    <property type="entry name" value="GDHRDH"/>
</dbReference>
<dbReference type="InterPro" id="IPR002347">
    <property type="entry name" value="SDR_fam"/>
</dbReference>
<dbReference type="AlphaFoldDB" id="A0A138ZXG3"/>
<dbReference type="CDD" id="cd05325">
    <property type="entry name" value="carb_red_sniffer_like_SDR_c"/>
    <property type="match status" value="1"/>
</dbReference>
<dbReference type="InterPro" id="IPR051468">
    <property type="entry name" value="Fungal_SecMetab_SDRs"/>
</dbReference>
<dbReference type="Pfam" id="PF00106">
    <property type="entry name" value="adh_short"/>
    <property type="match status" value="1"/>
</dbReference>
<evidence type="ECO:0000313" key="5">
    <source>
        <dbReference type="Proteomes" id="UP000070544"/>
    </source>
</evidence>
<dbReference type="GO" id="GO:0005737">
    <property type="term" value="C:cytoplasm"/>
    <property type="evidence" value="ECO:0007669"/>
    <property type="project" value="TreeGrafter"/>
</dbReference>
<proteinExistence type="inferred from homology"/>
<dbReference type="EMBL" id="KQ965886">
    <property type="protein sequence ID" value="KXS09131.1"/>
    <property type="molecule type" value="Genomic_DNA"/>
</dbReference>
<dbReference type="Gene3D" id="3.40.50.720">
    <property type="entry name" value="NAD(P)-binding Rossmann-like Domain"/>
    <property type="match status" value="1"/>
</dbReference>
<organism evidence="4 5">
    <name type="scientific">Gonapodya prolifera (strain JEL478)</name>
    <name type="common">Monoblepharis prolifera</name>
    <dbReference type="NCBI Taxonomy" id="1344416"/>
    <lineage>
        <taxon>Eukaryota</taxon>
        <taxon>Fungi</taxon>
        <taxon>Fungi incertae sedis</taxon>
        <taxon>Chytridiomycota</taxon>
        <taxon>Chytridiomycota incertae sedis</taxon>
        <taxon>Monoblepharidomycetes</taxon>
        <taxon>Monoblepharidales</taxon>
        <taxon>Gonapodyaceae</taxon>
        <taxon>Gonapodya</taxon>
    </lineage>
</organism>
<dbReference type="GO" id="GO:0016491">
    <property type="term" value="F:oxidoreductase activity"/>
    <property type="evidence" value="ECO:0007669"/>
    <property type="project" value="UniProtKB-KW"/>
</dbReference>
<sequence length="248" mass="25940">VTGANRGIGLGLVTALITRPNTTVFAGVRDPAKATGLIDLQATHPNLHILKVTSADEKDNAAAVAEIERRVGRLDVVIANAGIAKTYAPIDTTPVADYREHWEVNTLGPLVLWQAVAKLLLASPTREPYFGVISTVAATSLNQYDLPCSGSSKAAANFLVKALHAEHEAEGLIATAIHPGMVATEMGAHAVTSVGLPPDAPVSVQASVAGVLSHVDGATRAAKGGKFLNYNSKGGDMPWDFHTEELAW</sequence>
<accession>A0A138ZXG3</accession>
<evidence type="ECO:0000256" key="3">
    <source>
        <dbReference type="ARBA" id="ARBA00023002"/>
    </source>
</evidence>
<gene>
    <name evidence="4" type="ORF">M427DRAFT_105923</name>
</gene>
<protein>
    <submittedName>
        <fullName evidence="4">NAD(P)-binding protein</fullName>
    </submittedName>
</protein>
<dbReference type="SUPFAM" id="SSF51735">
    <property type="entry name" value="NAD(P)-binding Rossmann-fold domains"/>
    <property type="match status" value="1"/>
</dbReference>
<keyword evidence="5" id="KW-1185">Reference proteome</keyword>
<dbReference type="OMA" id="HTEELAW"/>
<feature type="non-terminal residue" evidence="4">
    <location>
        <position position="1"/>
    </location>
</feature>
<reference evidence="4 5" key="1">
    <citation type="journal article" date="2015" name="Genome Biol. Evol.">
        <title>Phylogenomic analyses indicate that early fungi evolved digesting cell walls of algal ancestors of land plants.</title>
        <authorList>
            <person name="Chang Y."/>
            <person name="Wang S."/>
            <person name="Sekimoto S."/>
            <person name="Aerts A.L."/>
            <person name="Choi C."/>
            <person name="Clum A."/>
            <person name="LaButti K.M."/>
            <person name="Lindquist E.A."/>
            <person name="Yee Ngan C."/>
            <person name="Ohm R.A."/>
            <person name="Salamov A.A."/>
            <person name="Grigoriev I.V."/>
            <person name="Spatafora J.W."/>
            <person name="Berbee M.L."/>
        </authorList>
    </citation>
    <scope>NUCLEOTIDE SEQUENCE [LARGE SCALE GENOMIC DNA]</scope>
    <source>
        <strain evidence="4 5">JEL478</strain>
    </source>
</reference>
<dbReference type="Proteomes" id="UP000070544">
    <property type="component" value="Unassembled WGS sequence"/>
</dbReference>
<evidence type="ECO:0000313" key="4">
    <source>
        <dbReference type="EMBL" id="KXS09131.1"/>
    </source>
</evidence>